<dbReference type="EMBL" id="CP015166">
    <property type="protein sequence ID" value="AOW48006.1"/>
    <property type="molecule type" value="Genomic_DNA"/>
</dbReference>
<gene>
    <name evidence="1" type="ORF">A4S02_14340</name>
</gene>
<sequence length="301" mass="33598">MTFESKQAASKVAELLSSYAKGEADPAEVVKPQVMDLIFAGVPSLDQAIASYRFICDDFLAKVIAVKGMPTKVISEGSNGEIRSSSGKSIAADFEQLLPLLKRRHAWCIENYGAQAEICFRKYVSEIRGLIDGFFAKVPVTAKERTSNISKIKREIGYFARWQQLFYTHKAMSFASEVEYIFILSGEPIAAVWKYNPLDEQCEFPPTVDHRPRDGRVYAVRGNWAEAKGFMIAGPDGYIDDIDRPHQETGCMCHLHWLHGIRRLPEDMLTSKGRAALTARLTIPTMQQTSEKASAPAARKG</sequence>
<accession>A0A1D8R097</accession>
<dbReference type="Proteomes" id="UP000175973">
    <property type="component" value="Plasmid unnamed2"/>
</dbReference>
<protein>
    <recommendedName>
        <fullName evidence="3">Phage head morphogenesis domain-containing protein</fullName>
    </recommendedName>
</protein>
<organism evidence="1 2">
    <name type="scientific">Acetobacter ascendens</name>
    <dbReference type="NCBI Taxonomy" id="481146"/>
    <lineage>
        <taxon>Bacteria</taxon>
        <taxon>Pseudomonadati</taxon>
        <taxon>Pseudomonadota</taxon>
        <taxon>Alphaproteobacteria</taxon>
        <taxon>Acetobacterales</taxon>
        <taxon>Acetobacteraceae</taxon>
        <taxon>Acetobacter</taxon>
    </lineage>
</organism>
<geneLocation type="plasmid" evidence="1 2">
    <name>unnamed2</name>
</geneLocation>
<dbReference type="KEGG" id="aasc:A4S02_14340"/>
<keyword evidence="1" id="KW-0614">Plasmid</keyword>
<name>A0A1D8R097_9PROT</name>
<evidence type="ECO:0000313" key="2">
    <source>
        <dbReference type="Proteomes" id="UP000175973"/>
    </source>
</evidence>
<evidence type="ECO:0008006" key="3">
    <source>
        <dbReference type="Google" id="ProtNLM"/>
    </source>
</evidence>
<keyword evidence="2" id="KW-1185">Reference proteome</keyword>
<evidence type="ECO:0000313" key="1">
    <source>
        <dbReference type="EMBL" id="AOW48006.1"/>
    </source>
</evidence>
<dbReference type="RefSeq" id="WP_070324341.1">
    <property type="nucleotide sequence ID" value="NZ_CP015166.1"/>
</dbReference>
<proteinExistence type="predicted"/>
<dbReference type="AlphaFoldDB" id="A0A1D8R097"/>
<reference evidence="2" key="1">
    <citation type="submission" date="2016-04" db="EMBL/GenBank/DDBJ databases">
        <authorList>
            <person name="Jeon C.O."/>
            <person name="Cho G.Y."/>
            <person name="Jeong H.I."/>
            <person name="Kim K.H."/>
        </authorList>
    </citation>
    <scope>NUCLEOTIDE SEQUENCE [LARGE SCALE GENOMIC DNA]</scope>
    <source>
        <strain evidence="2">LMG 1590</strain>
        <plasmid evidence="2">unnamed2</plasmid>
    </source>
</reference>